<evidence type="ECO:0000313" key="6">
    <source>
        <dbReference type="Proteomes" id="UP000295678"/>
    </source>
</evidence>
<dbReference type="InterPro" id="IPR039384">
    <property type="entry name" value="HINT"/>
</dbReference>
<dbReference type="PANTHER" id="PTHR46648">
    <property type="entry name" value="HIT FAMILY PROTEIN 1"/>
    <property type="match status" value="1"/>
</dbReference>
<dbReference type="PROSITE" id="PS51084">
    <property type="entry name" value="HIT_2"/>
    <property type="match status" value="1"/>
</dbReference>
<dbReference type="SUPFAM" id="SSF54197">
    <property type="entry name" value="HIT-like"/>
    <property type="match status" value="1"/>
</dbReference>
<dbReference type="GO" id="GO:0009117">
    <property type="term" value="P:nucleotide metabolic process"/>
    <property type="evidence" value="ECO:0007669"/>
    <property type="project" value="TreeGrafter"/>
</dbReference>
<dbReference type="PANTHER" id="PTHR46648:SF1">
    <property type="entry name" value="ADENOSINE 5'-MONOPHOSPHORAMIDASE HNT1"/>
    <property type="match status" value="1"/>
</dbReference>
<name>A0A4R3MLF9_9HYPH</name>
<dbReference type="CDD" id="cd01277">
    <property type="entry name" value="HINT_subgroup"/>
    <property type="match status" value="1"/>
</dbReference>
<dbReference type="AlphaFoldDB" id="A0A4R3MLF9"/>
<feature type="active site" description="Tele-AMP-histidine intermediate" evidence="1">
    <location>
        <position position="103"/>
    </location>
</feature>
<dbReference type="EMBL" id="SMAK01000002">
    <property type="protein sequence ID" value="TCT12730.1"/>
    <property type="molecule type" value="Genomic_DNA"/>
</dbReference>
<gene>
    <name evidence="5" type="ORF">EDC22_102416</name>
</gene>
<evidence type="ECO:0000256" key="2">
    <source>
        <dbReference type="PIRSR" id="PIRSR601310-3"/>
    </source>
</evidence>
<dbReference type="Pfam" id="PF01230">
    <property type="entry name" value="HIT"/>
    <property type="match status" value="1"/>
</dbReference>
<dbReference type="GO" id="GO:0003824">
    <property type="term" value="F:catalytic activity"/>
    <property type="evidence" value="ECO:0007669"/>
    <property type="project" value="InterPro"/>
</dbReference>
<feature type="short sequence motif" description="Histidine triad motif" evidence="2 3">
    <location>
        <begin position="101"/>
        <end position="105"/>
    </location>
</feature>
<evidence type="ECO:0000259" key="4">
    <source>
        <dbReference type="PROSITE" id="PS51084"/>
    </source>
</evidence>
<organism evidence="5 6">
    <name type="scientific">Tepidamorphus gemmatus</name>
    <dbReference type="NCBI Taxonomy" id="747076"/>
    <lineage>
        <taxon>Bacteria</taxon>
        <taxon>Pseudomonadati</taxon>
        <taxon>Pseudomonadota</taxon>
        <taxon>Alphaproteobacteria</taxon>
        <taxon>Hyphomicrobiales</taxon>
        <taxon>Tepidamorphaceae</taxon>
        <taxon>Tepidamorphus</taxon>
    </lineage>
</organism>
<evidence type="ECO:0000256" key="1">
    <source>
        <dbReference type="PIRSR" id="PIRSR601310-1"/>
    </source>
</evidence>
<accession>A0A4R3MLF9</accession>
<dbReference type="Proteomes" id="UP000295678">
    <property type="component" value="Unassembled WGS sequence"/>
</dbReference>
<reference evidence="5 6" key="1">
    <citation type="submission" date="2019-03" db="EMBL/GenBank/DDBJ databases">
        <title>Genomic Encyclopedia of Type Strains, Phase IV (KMG-IV): sequencing the most valuable type-strain genomes for metagenomic binning, comparative biology and taxonomic classification.</title>
        <authorList>
            <person name="Goeker M."/>
        </authorList>
    </citation>
    <scope>NUCLEOTIDE SEQUENCE [LARGE SCALE GENOMIC DNA]</scope>
    <source>
        <strain evidence="5 6">DSM 19345</strain>
    </source>
</reference>
<dbReference type="PRINTS" id="PR00332">
    <property type="entry name" value="HISTRIAD"/>
</dbReference>
<comment type="caution">
    <text evidence="5">The sequence shown here is derived from an EMBL/GenBank/DDBJ whole genome shotgun (WGS) entry which is preliminary data.</text>
</comment>
<keyword evidence="6" id="KW-1185">Reference proteome</keyword>
<evidence type="ECO:0000313" key="5">
    <source>
        <dbReference type="EMBL" id="TCT12730.1"/>
    </source>
</evidence>
<sequence>MPAYDDNNVFARILRGEIPCHKVYEDDRTLAFLDIMPRTRGHTLVIPKVKATGLADIEPDDLCHLMGVVQKLGPRITEALGADGFMIQQFNGAGAGQTVFHIHFHVIPRWADQPMRPHGVTMEDQEVLREVAEILRPALAR</sequence>
<dbReference type="Gene3D" id="3.30.428.10">
    <property type="entry name" value="HIT-like"/>
    <property type="match status" value="1"/>
</dbReference>
<dbReference type="RefSeq" id="WP_132805491.1">
    <property type="nucleotide sequence ID" value="NZ_SMAK01000002.1"/>
</dbReference>
<dbReference type="InterPro" id="IPR036265">
    <property type="entry name" value="HIT-like_sf"/>
</dbReference>
<evidence type="ECO:0000256" key="3">
    <source>
        <dbReference type="PROSITE-ProRule" id="PRU00464"/>
    </source>
</evidence>
<dbReference type="InterPro" id="IPR011146">
    <property type="entry name" value="HIT-like"/>
</dbReference>
<dbReference type="InterPro" id="IPR001310">
    <property type="entry name" value="Histidine_triad_HIT"/>
</dbReference>
<dbReference type="OrthoDB" id="9784774at2"/>
<feature type="domain" description="HIT" evidence="4">
    <location>
        <begin position="9"/>
        <end position="116"/>
    </location>
</feature>
<protein>
    <submittedName>
        <fullName evidence="5">Histidine triad (HIT) family protein</fullName>
    </submittedName>
</protein>
<proteinExistence type="predicted"/>